<reference evidence="1" key="1">
    <citation type="submission" date="2021-02" db="EMBL/GenBank/DDBJ databases">
        <title>Infant gut strain persistence is associated with maternal origin, phylogeny, and functional potential including surface adhesion and iron acquisition.</title>
        <authorList>
            <person name="Lou Y.C."/>
        </authorList>
    </citation>
    <scope>NUCLEOTIDE SEQUENCE</scope>
    <source>
        <strain evidence="1">L2_039_000G1_dasL2_039_000G1_maxbin2.maxbin.077</strain>
    </source>
</reference>
<name>A0A9E1GL21_9FIRM</name>
<gene>
    <name evidence="1" type="ORF">KH315_09315</name>
</gene>
<protein>
    <submittedName>
        <fullName evidence="1">Uncharacterized protein</fullName>
    </submittedName>
</protein>
<evidence type="ECO:0000313" key="2">
    <source>
        <dbReference type="Proteomes" id="UP000811365"/>
    </source>
</evidence>
<dbReference type="Proteomes" id="UP000811365">
    <property type="component" value="Unassembled WGS sequence"/>
</dbReference>
<proteinExistence type="predicted"/>
<sequence>MITEDMVREGIRNGSVRFVRDPNMDHGTVCQIGDNWFYFGHLKAEELDPDEYVKATPEADVVGLLCNTLDEFRKSGETFEDEYAYYEAYLNEQRAKAIPTLKERDKRLERLWAEFGDVPMNPETEEIEAQFLCFPAGTNREEVWEWFDERYSRGVAKLLLVGEPKDREVAQALFLTSLCCECDSEHCVFNPDGICKAPFVTGRAPGLNDDGCTDYCYKEAE</sequence>
<dbReference type="AlphaFoldDB" id="A0A9E1GL21"/>
<dbReference type="EMBL" id="JAGZYH010000033">
    <property type="protein sequence ID" value="MBS6622341.1"/>
    <property type="molecule type" value="Genomic_DNA"/>
</dbReference>
<organism evidence="1 2">
    <name type="scientific">Faecalibacterium prausnitzii</name>
    <dbReference type="NCBI Taxonomy" id="853"/>
    <lineage>
        <taxon>Bacteria</taxon>
        <taxon>Bacillati</taxon>
        <taxon>Bacillota</taxon>
        <taxon>Clostridia</taxon>
        <taxon>Eubacteriales</taxon>
        <taxon>Oscillospiraceae</taxon>
        <taxon>Faecalibacterium</taxon>
    </lineage>
</organism>
<comment type="caution">
    <text evidence="1">The sequence shown here is derived from an EMBL/GenBank/DDBJ whole genome shotgun (WGS) entry which is preliminary data.</text>
</comment>
<evidence type="ECO:0000313" key="1">
    <source>
        <dbReference type="EMBL" id="MBS6622341.1"/>
    </source>
</evidence>
<accession>A0A9E1GL21</accession>